<feature type="compositionally biased region" description="Low complexity" evidence="12">
    <location>
        <begin position="130"/>
        <end position="146"/>
    </location>
</feature>
<dbReference type="OMA" id="MEIVRFT"/>
<evidence type="ECO:0000256" key="1">
    <source>
        <dbReference type="ARBA" id="ARBA00003211"/>
    </source>
</evidence>
<gene>
    <name evidence="16" type="ORF">RchiOBHm_Chr7g0178151</name>
</gene>
<accession>A0A2P6P1S4</accession>
<feature type="region of interest" description="Disordered" evidence="12">
    <location>
        <begin position="120"/>
        <end position="146"/>
    </location>
</feature>
<evidence type="ECO:0000256" key="14">
    <source>
        <dbReference type="SAM" id="SignalP"/>
    </source>
</evidence>
<evidence type="ECO:0000256" key="9">
    <source>
        <dbReference type="ARBA" id="ARBA00023157"/>
    </source>
</evidence>
<evidence type="ECO:0000256" key="5">
    <source>
        <dbReference type="ARBA" id="ARBA00022475"/>
    </source>
</evidence>
<keyword evidence="5" id="KW-1003">Cell membrane</keyword>
<feature type="signal peptide" evidence="14">
    <location>
        <begin position="1"/>
        <end position="21"/>
    </location>
</feature>
<dbReference type="InterPro" id="IPR016140">
    <property type="entry name" value="Bifunc_inhib/LTP/seed_store"/>
</dbReference>
<keyword evidence="13" id="KW-1133">Transmembrane helix</keyword>
<keyword evidence="17" id="KW-1185">Reference proteome</keyword>
<keyword evidence="13" id="KW-0472">Membrane</keyword>
<evidence type="ECO:0000259" key="15">
    <source>
        <dbReference type="Pfam" id="PF14368"/>
    </source>
</evidence>
<dbReference type="PANTHER" id="PTHR33044">
    <property type="entry name" value="BIFUNCTIONAL INHIBITOR/LIPID-TRANSFER PROTEIN/SEED STORAGE 2S ALBUMIN SUPERFAMILY PROTEIN-RELATED"/>
    <property type="match status" value="1"/>
</dbReference>
<dbReference type="InterPro" id="IPR043325">
    <property type="entry name" value="LTSS"/>
</dbReference>
<dbReference type="GO" id="GO:0008289">
    <property type="term" value="F:lipid binding"/>
    <property type="evidence" value="ECO:0007669"/>
    <property type="project" value="UniProtKB-KW"/>
</dbReference>
<dbReference type="CDD" id="cd00010">
    <property type="entry name" value="AAI_LTSS"/>
    <property type="match status" value="1"/>
</dbReference>
<comment type="caution">
    <text evidence="16">The sequence shown here is derived from an EMBL/GenBank/DDBJ whole genome shotgun (WGS) entry which is preliminary data.</text>
</comment>
<keyword evidence="7 14" id="KW-0732">Signal</keyword>
<evidence type="ECO:0000256" key="6">
    <source>
        <dbReference type="ARBA" id="ARBA00022622"/>
    </source>
</evidence>
<comment type="function">
    <text evidence="1">Plant non-specific lipid-transfer proteins transfer phospholipids as well as galactolipids across membranes. May play a role in wax or cutin deposition in the cell walls of expanding epidermal cells and certain secretory tissues.</text>
</comment>
<reference evidence="16 17" key="1">
    <citation type="journal article" date="2018" name="Nat. Genet.">
        <title>The Rosa genome provides new insights in the design of modern roses.</title>
        <authorList>
            <person name="Bendahmane M."/>
        </authorList>
    </citation>
    <scope>NUCLEOTIDE SEQUENCE [LARGE SCALE GENOMIC DNA]</scope>
    <source>
        <strain evidence="17">cv. Old Blush</strain>
    </source>
</reference>
<evidence type="ECO:0000256" key="13">
    <source>
        <dbReference type="SAM" id="Phobius"/>
    </source>
</evidence>
<comment type="subcellular location">
    <subcellularLocation>
        <location evidence="2">Cell membrane</location>
        <topology evidence="2">Lipid-anchor</topology>
        <topology evidence="2">GPI-anchor</topology>
    </subcellularLocation>
</comment>
<dbReference type="OrthoDB" id="1165965at2759"/>
<feature type="chain" id="PRO_5015149839" evidence="14">
    <location>
        <begin position="22"/>
        <end position="171"/>
    </location>
</feature>
<keyword evidence="8" id="KW-0446">Lipid-binding</keyword>
<evidence type="ECO:0000256" key="7">
    <source>
        <dbReference type="ARBA" id="ARBA00022729"/>
    </source>
</evidence>
<evidence type="ECO:0000313" key="17">
    <source>
        <dbReference type="Proteomes" id="UP000238479"/>
    </source>
</evidence>
<evidence type="ECO:0000256" key="8">
    <source>
        <dbReference type="ARBA" id="ARBA00023121"/>
    </source>
</evidence>
<dbReference type="Gene3D" id="1.10.110.10">
    <property type="entry name" value="Plant lipid-transfer and hydrophobic proteins"/>
    <property type="match status" value="1"/>
</dbReference>
<dbReference type="Pfam" id="PF14368">
    <property type="entry name" value="LTP_2"/>
    <property type="match status" value="1"/>
</dbReference>
<evidence type="ECO:0000256" key="11">
    <source>
        <dbReference type="ARBA" id="ARBA00023288"/>
    </source>
</evidence>
<dbReference type="EMBL" id="PDCK01000045">
    <property type="protein sequence ID" value="PRQ15875.1"/>
    <property type="molecule type" value="Genomic_DNA"/>
</dbReference>
<dbReference type="STRING" id="74649.A0A2P6P1S4"/>
<evidence type="ECO:0000256" key="2">
    <source>
        <dbReference type="ARBA" id="ARBA00004609"/>
    </source>
</evidence>
<feature type="transmembrane region" description="Helical" evidence="13">
    <location>
        <begin position="151"/>
        <end position="170"/>
    </location>
</feature>
<proteinExistence type="inferred from homology"/>
<evidence type="ECO:0000256" key="3">
    <source>
        <dbReference type="ARBA" id="ARBA00009748"/>
    </source>
</evidence>
<keyword evidence="6" id="KW-0336">GPI-anchor</keyword>
<evidence type="ECO:0000256" key="10">
    <source>
        <dbReference type="ARBA" id="ARBA00023180"/>
    </source>
</evidence>
<protein>
    <submittedName>
        <fullName evidence="16">Putative bifunctional inhibitor/plant lipid transfer protein/seed storage helical</fullName>
    </submittedName>
</protein>
<keyword evidence="4" id="KW-0813">Transport</keyword>
<dbReference type="SUPFAM" id="SSF47699">
    <property type="entry name" value="Bifunctional inhibitor/lipid-transfer protein/seed storage 2S albumin"/>
    <property type="match status" value="1"/>
</dbReference>
<organism evidence="16 17">
    <name type="scientific">Rosa chinensis</name>
    <name type="common">China rose</name>
    <dbReference type="NCBI Taxonomy" id="74649"/>
    <lineage>
        <taxon>Eukaryota</taxon>
        <taxon>Viridiplantae</taxon>
        <taxon>Streptophyta</taxon>
        <taxon>Embryophyta</taxon>
        <taxon>Tracheophyta</taxon>
        <taxon>Spermatophyta</taxon>
        <taxon>Magnoliopsida</taxon>
        <taxon>eudicotyledons</taxon>
        <taxon>Gunneridae</taxon>
        <taxon>Pentapetalae</taxon>
        <taxon>rosids</taxon>
        <taxon>fabids</taxon>
        <taxon>Rosales</taxon>
        <taxon>Rosaceae</taxon>
        <taxon>Rosoideae</taxon>
        <taxon>Rosoideae incertae sedis</taxon>
        <taxon>Rosa</taxon>
    </lineage>
</organism>
<feature type="domain" description="Bifunctional inhibitor/plant lipid transfer protein/seed storage helical" evidence="15">
    <location>
        <begin position="44"/>
        <end position="118"/>
    </location>
</feature>
<evidence type="ECO:0000256" key="12">
    <source>
        <dbReference type="SAM" id="MobiDB-lite"/>
    </source>
</evidence>
<dbReference type="AlphaFoldDB" id="A0A2P6P1S4"/>
<dbReference type="Gramene" id="PRQ15875">
    <property type="protein sequence ID" value="PRQ15875"/>
    <property type="gene ID" value="RchiOBHm_Chr7g0178151"/>
</dbReference>
<keyword evidence="9" id="KW-1015">Disulfide bond</keyword>
<dbReference type="Proteomes" id="UP000238479">
    <property type="component" value="Chromosome 7"/>
</dbReference>
<evidence type="ECO:0000313" key="16">
    <source>
        <dbReference type="EMBL" id="PRQ15875.1"/>
    </source>
</evidence>
<evidence type="ECO:0000256" key="4">
    <source>
        <dbReference type="ARBA" id="ARBA00022448"/>
    </source>
</evidence>
<sequence length="171" mass="17559">MASKCLFLMVLGLVGLVGSAAEFSGGGLAGLVHGGGDGDPSDSMPCVKKLIPCQPYLHAPEKVPVSCCLPLKQMVSDDKKCLCGLFNNVDMLKKLNVTQDEALKLPKACGANADISICKKDSTSPPKSPETPSASNSSSPTKNAAHSPSHFSGSGFAAFFMALIISAAAAF</sequence>
<dbReference type="GO" id="GO:0098552">
    <property type="term" value="C:side of membrane"/>
    <property type="evidence" value="ECO:0007669"/>
    <property type="project" value="UniProtKB-KW"/>
</dbReference>
<keyword evidence="13" id="KW-0812">Transmembrane</keyword>
<dbReference type="InterPro" id="IPR036312">
    <property type="entry name" value="Bifun_inhib/LTP/seed_sf"/>
</dbReference>
<comment type="similarity">
    <text evidence="3">Belongs to the plant LTP family.</text>
</comment>
<keyword evidence="10" id="KW-0325">Glycoprotein</keyword>
<name>A0A2P6P1S4_ROSCH</name>
<dbReference type="GO" id="GO:0005886">
    <property type="term" value="C:plasma membrane"/>
    <property type="evidence" value="ECO:0007669"/>
    <property type="project" value="UniProtKB-SubCell"/>
</dbReference>
<keyword evidence="11" id="KW-0449">Lipoprotein</keyword>